<name>A0A8S5SX32_9CAUD</name>
<sequence length="29" mass="3493">MKLWTFFIFCKCQSKDIKQPTSDKVPLPY</sequence>
<evidence type="ECO:0000313" key="1">
    <source>
        <dbReference type="EMBL" id="DAF55621.1"/>
    </source>
</evidence>
<organism evidence="1">
    <name type="scientific">Myoviridae sp. ctVeR24</name>
    <dbReference type="NCBI Taxonomy" id="2827689"/>
    <lineage>
        <taxon>Viruses</taxon>
        <taxon>Duplodnaviria</taxon>
        <taxon>Heunggongvirae</taxon>
        <taxon>Uroviricota</taxon>
        <taxon>Caudoviricetes</taxon>
    </lineage>
</organism>
<accession>A0A8S5SX32</accession>
<reference evidence="1" key="1">
    <citation type="journal article" date="2021" name="Proc. Natl. Acad. Sci. U.S.A.">
        <title>A Catalog of Tens of Thousands of Viruses from Human Metagenomes Reveals Hidden Associations with Chronic Diseases.</title>
        <authorList>
            <person name="Tisza M.J."/>
            <person name="Buck C.B."/>
        </authorList>
    </citation>
    <scope>NUCLEOTIDE SEQUENCE</scope>
    <source>
        <strain evidence="1">CtVeR24</strain>
    </source>
</reference>
<protein>
    <submittedName>
        <fullName evidence="1">Uncharacterized protein</fullName>
    </submittedName>
</protein>
<dbReference type="EMBL" id="BK032695">
    <property type="protein sequence ID" value="DAF55621.1"/>
    <property type="molecule type" value="Genomic_DNA"/>
</dbReference>
<proteinExistence type="predicted"/>